<dbReference type="SUPFAM" id="SSF53474">
    <property type="entry name" value="alpha/beta-Hydrolases"/>
    <property type="match status" value="1"/>
</dbReference>
<dbReference type="GO" id="GO:0016787">
    <property type="term" value="F:hydrolase activity"/>
    <property type="evidence" value="ECO:0007669"/>
    <property type="project" value="InterPro"/>
</dbReference>
<reference evidence="3 4" key="1">
    <citation type="submission" date="2014-02" db="EMBL/GenBank/DDBJ databases">
        <title>The small core and large imbalanced accessory genome model reveals a collaborative survival strategy of Sorangium cellulosum strains in nature.</title>
        <authorList>
            <person name="Han K."/>
            <person name="Peng R."/>
            <person name="Blom J."/>
            <person name="Li Y.-Z."/>
        </authorList>
    </citation>
    <scope>NUCLEOTIDE SEQUENCE [LARGE SCALE GENOMIC DNA]</scope>
    <source>
        <strain evidence="3 4">So0149</strain>
    </source>
</reference>
<dbReference type="InterPro" id="IPR029058">
    <property type="entry name" value="AB_hydrolase_fold"/>
</dbReference>
<name>A0A150S8G4_SORCE</name>
<dbReference type="EMBL" id="JEMC01002326">
    <property type="protein sequence ID" value="KYF88690.1"/>
    <property type="molecule type" value="Genomic_DNA"/>
</dbReference>
<gene>
    <name evidence="3" type="ORF">BE18_33485</name>
</gene>
<proteinExistence type="predicted"/>
<dbReference type="InterPro" id="IPR002925">
    <property type="entry name" value="Dienelactn_hydro"/>
</dbReference>
<evidence type="ECO:0000313" key="3">
    <source>
        <dbReference type="EMBL" id="KYF88690.1"/>
    </source>
</evidence>
<organism evidence="3 4">
    <name type="scientific">Sorangium cellulosum</name>
    <name type="common">Polyangium cellulosum</name>
    <dbReference type="NCBI Taxonomy" id="56"/>
    <lineage>
        <taxon>Bacteria</taxon>
        <taxon>Pseudomonadati</taxon>
        <taxon>Myxococcota</taxon>
        <taxon>Polyangia</taxon>
        <taxon>Polyangiales</taxon>
        <taxon>Polyangiaceae</taxon>
        <taxon>Sorangium</taxon>
    </lineage>
</organism>
<feature type="region of interest" description="Disordered" evidence="1">
    <location>
        <begin position="1"/>
        <end position="28"/>
    </location>
</feature>
<dbReference type="PANTHER" id="PTHR46623:SF6">
    <property type="entry name" value="ALPHA_BETA-HYDROLASES SUPERFAMILY PROTEIN"/>
    <property type="match status" value="1"/>
</dbReference>
<evidence type="ECO:0000313" key="4">
    <source>
        <dbReference type="Proteomes" id="UP000075515"/>
    </source>
</evidence>
<evidence type="ECO:0000259" key="2">
    <source>
        <dbReference type="Pfam" id="PF01738"/>
    </source>
</evidence>
<protein>
    <submittedName>
        <fullName evidence="3">Carboxymethylenebutenolidase</fullName>
    </submittedName>
</protein>
<accession>A0A150S8G4</accession>
<dbReference type="Pfam" id="PF01738">
    <property type="entry name" value="DLH"/>
    <property type="match status" value="1"/>
</dbReference>
<dbReference type="PANTHER" id="PTHR46623">
    <property type="entry name" value="CARBOXYMETHYLENEBUTENOLIDASE-RELATED"/>
    <property type="match status" value="1"/>
</dbReference>
<dbReference type="Gene3D" id="3.40.50.1820">
    <property type="entry name" value="alpha/beta hydrolase"/>
    <property type="match status" value="1"/>
</dbReference>
<sequence>MTAASAGVERTSFRGPHGPVEAVQVRPSSAGRAPAPAVLILHEGLGLTVHTVELARRFAQEGYLAFAPNLYSHDAVHRTFTEAEVARGVGLLRAPDRDEVVARLPADEQERLKAVFAWFSDRDTSTYLPDARAAAAHLAGRLDVRPGDIAAVGFSLGGGLVGQLAVAGVELAAGAVFYGQAPPLDQVTSVRFPLQVHYAEEDPAITPKARAVQETFRAAGRELISFVYPGTRHGFFNETRPAYHADAAQLSWRRTREFFAERIGGGVAAQPRPYAVAGEGVRAAG</sequence>
<evidence type="ECO:0000256" key="1">
    <source>
        <dbReference type="SAM" id="MobiDB-lite"/>
    </source>
</evidence>
<dbReference type="InterPro" id="IPR051049">
    <property type="entry name" value="Dienelactone_hydrolase-like"/>
</dbReference>
<dbReference type="Proteomes" id="UP000075515">
    <property type="component" value="Unassembled WGS sequence"/>
</dbReference>
<dbReference type="AlphaFoldDB" id="A0A150S8G4"/>
<feature type="domain" description="Dienelactone hydrolase" evidence="2">
    <location>
        <begin position="21"/>
        <end position="261"/>
    </location>
</feature>
<comment type="caution">
    <text evidence="3">The sequence shown here is derived from an EMBL/GenBank/DDBJ whole genome shotgun (WGS) entry which is preliminary data.</text>
</comment>